<keyword evidence="3 6" id="KW-1133">Transmembrane helix</keyword>
<feature type="compositionally biased region" description="Basic and acidic residues" evidence="5">
    <location>
        <begin position="894"/>
        <end position="903"/>
    </location>
</feature>
<feature type="region of interest" description="Disordered" evidence="5">
    <location>
        <begin position="1079"/>
        <end position="1138"/>
    </location>
</feature>
<evidence type="ECO:0000256" key="5">
    <source>
        <dbReference type="SAM" id="MobiDB-lite"/>
    </source>
</evidence>
<dbReference type="Pfam" id="PF05345">
    <property type="entry name" value="He_PIG"/>
    <property type="match status" value="1"/>
</dbReference>
<feature type="signal peptide" evidence="7">
    <location>
        <begin position="1"/>
        <end position="18"/>
    </location>
</feature>
<evidence type="ECO:0000256" key="3">
    <source>
        <dbReference type="ARBA" id="ARBA00022989"/>
    </source>
</evidence>
<dbReference type="InterPro" id="IPR015919">
    <property type="entry name" value="Cadherin-like_sf"/>
</dbReference>
<feature type="compositionally biased region" description="Low complexity" evidence="5">
    <location>
        <begin position="922"/>
        <end position="933"/>
    </location>
</feature>
<feature type="region of interest" description="Disordered" evidence="5">
    <location>
        <begin position="666"/>
        <end position="1044"/>
    </location>
</feature>
<feature type="compositionally biased region" description="Low complexity" evidence="5">
    <location>
        <begin position="753"/>
        <end position="766"/>
    </location>
</feature>
<keyword evidence="10" id="KW-1185">Reference proteome</keyword>
<dbReference type="GO" id="GO:0071944">
    <property type="term" value="C:cell periphery"/>
    <property type="evidence" value="ECO:0007669"/>
    <property type="project" value="UniProtKB-ARBA"/>
</dbReference>
<dbReference type="InterPro" id="IPR013783">
    <property type="entry name" value="Ig-like_fold"/>
</dbReference>
<evidence type="ECO:0000313" key="10">
    <source>
        <dbReference type="Proteomes" id="UP001342314"/>
    </source>
</evidence>
<feature type="transmembrane region" description="Helical" evidence="6">
    <location>
        <begin position="483"/>
        <end position="507"/>
    </location>
</feature>
<evidence type="ECO:0000256" key="1">
    <source>
        <dbReference type="ARBA" id="ARBA00004167"/>
    </source>
</evidence>
<dbReference type="Gene3D" id="2.60.40.10">
    <property type="entry name" value="Immunoglobulins"/>
    <property type="match status" value="3"/>
</dbReference>
<comment type="subcellular location">
    <subcellularLocation>
        <location evidence="1">Membrane</location>
        <topology evidence="1">Single-pass membrane protein</topology>
    </subcellularLocation>
</comment>
<feature type="compositionally biased region" description="Polar residues" evidence="5">
    <location>
        <begin position="1024"/>
        <end position="1040"/>
    </location>
</feature>
<feature type="compositionally biased region" description="Low complexity" evidence="5">
    <location>
        <begin position="787"/>
        <end position="814"/>
    </location>
</feature>
<evidence type="ECO:0000256" key="7">
    <source>
        <dbReference type="SAM" id="SignalP"/>
    </source>
</evidence>
<feature type="compositionally biased region" description="Basic and acidic residues" evidence="5">
    <location>
        <begin position="560"/>
        <end position="581"/>
    </location>
</feature>
<sequence length="1304" mass="137269">MRLFAAVLVALLLPAVLAAPTLVYPLQAQRPPVARTGEPWTFALLSGTFSSSSGGTVSLAAGSNVPSWATFDPASATFSGTPTSSDIGSTVVSVRATDANDGVSATGRFTLLVVDSGSEPAPYVRLPLSEQLERAAAVSGGGTLTPGGALKVPPQWSFSFGFQQYTIENAQRQRMYYSAFERGTTTLPSWIQFDNQTVTFGGLAPYSDGEYEIDLVASERFGYGDARQSFRISVTTHSFELVQSNGTGVGVFPSVNATVGGPVNYTVPLDQLRLDNSTVERADLSSISLDLTAASFLQFDQSKLTLSGEVPASFAPTGDEGLSLPLSLVDQYNNTLQANLSLVVSASVFDSSAFPANIDVQVGKKFEQDLGAFLASSSTTPSRTKRALPSSLKDTSFSTTVSPESAASWVTFDASTFTLSGTAPDEIPSYQNASVTLDALDPSTSAVSRASFVLSVIEGGGNSTHPTSSPSMDKKGLSHDAKLGLGIGLGLGLSLLIAALVLLACCYRRKRRDGPAGGKNGGLLISHPRPLNPSVTGASPDPTAYSSSALTIAGTSPSMYEKDGSPVAAREKWDSPSEKHHQLAPPVAGAEQLALPITVVQHRPLTTLHEADEPPPTPTTPHGHPLQPPNPSRFDIMGRLFRSDSGGSVLDAMRGGVAAVAGFASGKGKDRSAHSLGSPQRSGNPPLPHESSLYGLGIDDDADEPRRIVVVSEGGRGGDGTYSAGAATAGPAAGASGRVSSWESGASSSLFYSDRSAPSPAGSSRSVPHRRTTSRSGSGSGLGSGFGSPTPSSSGSIASSGARSAGGTRRGPGSVPQRRRDFLPLPLRSPTASPGGSSAPSPTRDTYDVVAQPACAREGSEEQLQDGAVEEDEMGGGIRMVASHSDSTTGSSGRGEEQERSEELLDTSVAYSEHQAQHFQQYSSPSRSGSYPSEGHSSESHAPARLIAFTQERRPPPFSRTLTSQTSLAARRPSEPTDAEREYDDDAVEDAWEDDEDADDEAYDDEGRPRPRSGVYAPPEWEGSPTTSAVFYPSASASNRETWRSRSAYGESVLSRTSFDDEQRLSAGGVRYVGSVASTQVSPNMPSSFTHDSASHYSHDVPPTPRSDVFSAASSQPTAATSSAARSSGSPSHHKRTSSYLEPLRVQLYVNEPFRFVPRLDPPPFASITASPGRSGPPRVTYHAYVELSRFDQSKRLSTAPRADEDDEDEGIADLPSWVHFDGGAIEVYGLARRVDVGSLPVIVVERKEQRTPGSPTRSGSPVRDVTEQVVGRFDLVVGHRESVIVERAGATEEDEGELRIVTY</sequence>
<keyword evidence="4 6" id="KW-0472">Membrane</keyword>
<dbReference type="PANTHER" id="PTHR15549:SF26">
    <property type="entry name" value="AXIAL BUDDING PATTERN PROTEIN 2-RELATED"/>
    <property type="match status" value="1"/>
</dbReference>
<accession>A0AAV5GDK2</accession>
<feature type="compositionally biased region" description="Low complexity" evidence="5">
    <location>
        <begin position="1111"/>
        <end position="1131"/>
    </location>
</feature>
<feature type="compositionally biased region" description="Acidic residues" evidence="5">
    <location>
        <begin position="861"/>
        <end position="874"/>
    </location>
</feature>
<feature type="chain" id="PRO_5043327304" description="Dystroglycan-type cadherin-like domain-containing protein" evidence="7">
    <location>
        <begin position="19"/>
        <end position="1304"/>
    </location>
</feature>
<evidence type="ECO:0000256" key="4">
    <source>
        <dbReference type="ARBA" id="ARBA00023136"/>
    </source>
</evidence>
<evidence type="ECO:0000259" key="8">
    <source>
        <dbReference type="SMART" id="SM00736"/>
    </source>
</evidence>
<dbReference type="GO" id="GO:0005509">
    <property type="term" value="F:calcium ion binding"/>
    <property type="evidence" value="ECO:0007669"/>
    <property type="project" value="InterPro"/>
</dbReference>
<feature type="domain" description="Dystroglycan-type cadherin-like" evidence="8">
    <location>
        <begin position="21"/>
        <end position="120"/>
    </location>
</feature>
<feature type="compositionally biased region" description="Low complexity" evidence="5">
    <location>
        <begin position="721"/>
        <end position="737"/>
    </location>
</feature>
<comment type="caution">
    <text evidence="9">The sequence shown here is derived from an EMBL/GenBank/DDBJ whole genome shotgun (WGS) entry which is preliminary data.</text>
</comment>
<feature type="compositionally biased region" description="Polar residues" evidence="5">
    <location>
        <begin position="738"/>
        <end position="751"/>
    </location>
</feature>
<feature type="region of interest" description="Disordered" evidence="5">
    <location>
        <begin position="608"/>
        <end position="634"/>
    </location>
</feature>
<dbReference type="InterPro" id="IPR006644">
    <property type="entry name" value="Cadg"/>
</dbReference>
<keyword evidence="7" id="KW-0732">Signal</keyword>
<feature type="compositionally biased region" description="Polar residues" evidence="5">
    <location>
        <begin position="1079"/>
        <end position="1092"/>
    </location>
</feature>
<evidence type="ECO:0000256" key="2">
    <source>
        <dbReference type="ARBA" id="ARBA00022692"/>
    </source>
</evidence>
<organism evidence="9 10">
    <name type="scientific">Rhodotorula paludigena</name>
    <dbReference type="NCBI Taxonomy" id="86838"/>
    <lineage>
        <taxon>Eukaryota</taxon>
        <taxon>Fungi</taxon>
        <taxon>Dikarya</taxon>
        <taxon>Basidiomycota</taxon>
        <taxon>Pucciniomycotina</taxon>
        <taxon>Microbotryomycetes</taxon>
        <taxon>Sporidiobolales</taxon>
        <taxon>Sporidiobolaceae</taxon>
        <taxon>Rhodotorula</taxon>
    </lineage>
</organism>
<name>A0AAV5GDK2_9BASI</name>
<keyword evidence="2 6" id="KW-0812">Transmembrane</keyword>
<feature type="compositionally biased region" description="Polar residues" evidence="5">
    <location>
        <begin position="544"/>
        <end position="558"/>
    </location>
</feature>
<reference evidence="9 10" key="1">
    <citation type="submission" date="2021-12" db="EMBL/GenBank/DDBJ databases">
        <title>High titer production of polyol ester of fatty acids by Rhodotorula paludigena BS15 towards product separation-free biomass refinery.</title>
        <authorList>
            <person name="Mano J."/>
            <person name="Ono H."/>
            <person name="Tanaka T."/>
            <person name="Naito K."/>
            <person name="Sushida H."/>
            <person name="Ike M."/>
            <person name="Tokuyasu K."/>
            <person name="Kitaoka M."/>
        </authorList>
    </citation>
    <scope>NUCLEOTIDE SEQUENCE [LARGE SCALE GENOMIC DNA]</scope>
    <source>
        <strain evidence="9 10">BS15</strain>
    </source>
</reference>
<dbReference type="Proteomes" id="UP001342314">
    <property type="component" value="Unassembled WGS sequence"/>
</dbReference>
<dbReference type="InterPro" id="IPR051694">
    <property type="entry name" value="Immunoregulatory_rcpt-like"/>
</dbReference>
<evidence type="ECO:0000256" key="6">
    <source>
        <dbReference type="SAM" id="Phobius"/>
    </source>
</evidence>
<evidence type="ECO:0000313" key="9">
    <source>
        <dbReference type="EMBL" id="GJN88198.1"/>
    </source>
</evidence>
<dbReference type="SUPFAM" id="SSF49313">
    <property type="entry name" value="Cadherin-like"/>
    <property type="match status" value="3"/>
</dbReference>
<feature type="compositionally biased region" description="Low complexity" evidence="5">
    <location>
        <begin position="829"/>
        <end position="843"/>
    </location>
</feature>
<proteinExistence type="predicted"/>
<dbReference type="EMBL" id="BQKY01000002">
    <property type="protein sequence ID" value="GJN88198.1"/>
    <property type="molecule type" value="Genomic_DNA"/>
</dbReference>
<dbReference type="PANTHER" id="PTHR15549">
    <property type="entry name" value="PAIRED IMMUNOGLOBULIN-LIKE TYPE 2 RECEPTOR"/>
    <property type="match status" value="1"/>
</dbReference>
<dbReference type="SMART" id="SM00736">
    <property type="entry name" value="CADG"/>
    <property type="match status" value="1"/>
</dbReference>
<protein>
    <recommendedName>
        <fullName evidence="8">Dystroglycan-type cadherin-like domain-containing protein</fullName>
    </recommendedName>
</protein>
<gene>
    <name evidence="9" type="ORF">Rhopal_001163-T1</name>
</gene>
<dbReference type="GO" id="GO:0016020">
    <property type="term" value="C:membrane"/>
    <property type="evidence" value="ECO:0007669"/>
    <property type="project" value="UniProtKB-SubCell"/>
</dbReference>
<feature type="region of interest" description="Disordered" evidence="5">
    <location>
        <begin position="515"/>
        <end position="582"/>
    </location>
</feature>
<feature type="compositionally biased region" description="Acidic residues" evidence="5">
    <location>
        <begin position="981"/>
        <end position="1004"/>
    </location>
</feature>